<dbReference type="Proteomes" id="UP000187429">
    <property type="component" value="Unassembled WGS sequence"/>
</dbReference>
<dbReference type="NCBIfam" id="NF006719">
    <property type="entry name" value="PRK09257.1"/>
    <property type="match status" value="1"/>
</dbReference>
<dbReference type="PANTHER" id="PTHR11879:SF55">
    <property type="entry name" value="GLUTAMATE OXALOACETATE TRANSAMINASE 1, ISOFORM B"/>
    <property type="match status" value="1"/>
</dbReference>
<dbReference type="InterPro" id="IPR000796">
    <property type="entry name" value="Asp_trans"/>
</dbReference>
<protein>
    <recommendedName>
        <fullName evidence="4">aspartate transaminase</fullName>
        <ecNumber evidence="4">2.6.1.1</ecNumber>
    </recommendedName>
    <alternativeName>
        <fullName evidence="8">Transaminase A</fullName>
    </alternativeName>
</protein>
<dbReference type="FunFam" id="3.90.1150.10:FF:000001">
    <property type="entry name" value="Aspartate aminotransferase"/>
    <property type="match status" value="1"/>
</dbReference>
<evidence type="ECO:0000256" key="4">
    <source>
        <dbReference type="ARBA" id="ARBA00012753"/>
    </source>
</evidence>
<proteinExistence type="inferred from homology"/>
<dbReference type="PRINTS" id="PR00799">
    <property type="entry name" value="TRANSAMINASE"/>
</dbReference>
<dbReference type="InterPro" id="IPR015421">
    <property type="entry name" value="PyrdxlP-dep_Trfase_major"/>
</dbReference>
<evidence type="ECO:0000256" key="1">
    <source>
        <dbReference type="ARBA" id="ARBA00001933"/>
    </source>
</evidence>
<evidence type="ECO:0000256" key="2">
    <source>
        <dbReference type="ARBA" id="ARBA00007441"/>
    </source>
</evidence>
<dbReference type="EC" id="2.6.1.1" evidence="4"/>
<feature type="domain" description="Aminotransferase class I/classII large" evidence="9">
    <location>
        <begin position="58"/>
        <end position="426"/>
    </location>
</feature>
<dbReference type="InterPro" id="IPR004839">
    <property type="entry name" value="Aminotransferase_I/II_large"/>
</dbReference>
<dbReference type="AlphaFoldDB" id="A0A1R1Y9H1"/>
<dbReference type="PANTHER" id="PTHR11879">
    <property type="entry name" value="ASPARTATE AMINOTRANSFERASE"/>
    <property type="match status" value="1"/>
</dbReference>
<evidence type="ECO:0000259" key="9">
    <source>
        <dbReference type="Pfam" id="PF00155"/>
    </source>
</evidence>
<comment type="caution">
    <text evidence="10">The sequence shown here is derived from an EMBL/GenBank/DDBJ whole genome shotgun (WGS) entry which is preliminary data.</text>
</comment>
<dbReference type="Gene3D" id="3.40.640.10">
    <property type="entry name" value="Type I PLP-dependent aspartate aminotransferase-like (Major domain)"/>
    <property type="match status" value="1"/>
</dbReference>
<organism evidence="10 11">
    <name type="scientific">Smittium culicis</name>
    <dbReference type="NCBI Taxonomy" id="133412"/>
    <lineage>
        <taxon>Eukaryota</taxon>
        <taxon>Fungi</taxon>
        <taxon>Fungi incertae sedis</taxon>
        <taxon>Zoopagomycota</taxon>
        <taxon>Kickxellomycotina</taxon>
        <taxon>Harpellomycetes</taxon>
        <taxon>Harpellales</taxon>
        <taxon>Legeriomycetaceae</taxon>
        <taxon>Smittium</taxon>
    </lineage>
</organism>
<name>A0A1R1Y9H1_9FUNG</name>
<evidence type="ECO:0000313" key="10">
    <source>
        <dbReference type="EMBL" id="OMJ23577.1"/>
    </source>
</evidence>
<dbReference type="SUPFAM" id="SSF53383">
    <property type="entry name" value="PLP-dependent transferases"/>
    <property type="match status" value="1"/>
</dbReference>
<comment type="similarity">
    <text evidence="2">Belongs to the class-I pyridoxal-phosphate-dependent aminotransferase family.</text>
</comment>
<dbReference type="GO" id="GO:0004069">
    <property type="term" value="F:L-aspartate:2-oxoglutarate aminotransferase activity"/>
    <property type="evidence" value="ECO:0007669"/>
    <property type="project" value="UniProtKB-EC"/>
</dbReference>
<sequence>MAGILLRSNISYFKAEEKRSFCSFAKLCLPSIFENVQEAAPDAILNLSLLYKADTFDKKVDLGVGAYRDENANPWILPVVNKAEKILISRKGRNHEYLPVKGLPEFTSGAARIAFGEDSEFLKNELVYSIQSISGTGSLSLGGMFLSRFYNLSKNLYLSKPTWTNHHDVFTANGFNVQEYAYWNPITKSLDFNGFIKTIREAPENSIFVLHACAHNPTGVDATKEQWEIIAEEIKKKNHFPYFDMAYQGFATGDLDNDAYAVRLFANKGFELVLAQSFAKNMGLYGERTGCLHVLTNSKVATHNVGKQIEKCSRATVSSAPRYGAEIAGIILSTPELFEEWKLTLKAMSSRVLEMRHALRDRLVKLGTPGNWDHIVNQIGMFSFTGISYPNVQILIKKYHIYLADTGRISVAGLNHNNVDYVANAIHEVVSANPSPTSSL</sequence>
<evidence type="ECO:0000256" key="6">
    <source>
        <dbReference type="ARBA" id="ARBA00022679"/>
    </source>
</evidence>
<reference evidence="11" key="1">
    <citation type="submission" date="2017-01" db="EMBL/GenBank/DDBJ databases">
        <authorList>
            <person name="Wang Y."/>
            <person name="White M."/>
            <person name="Kvist S."/>
            <person name="Moncalvo J.-M."/>
        </authorList>
    </citation>
    <scope>NUCLEOTIDE SEQUENCE [LARGE SCALE GENOMIC DNA]</scope>
    <source>
        <strain evidence="11">ID-206-W2</strain>
    </source>
</reference>
<dbReference type="GO" id="GO:0030170">
    <property type="term" value="F:pyridoxal phosphate binding"/>
    <property type="evidence" value="ECO:0007669"/>
    <property type="project" value="InterPro"/>
</dbReference>
<dbReference type="OrthoDB" id="6752799at2759"/>
<dbReference type="EMBL" id="LSSM01002003">
    <property type="protein sequence ID" value="OMJ23577.1"/>
    <property type="molecule type" value="Genomic_DNA"/>
</dbReference>
<evidence type="ECO:0000313" key="11">
    <source>
        <dbReference type="Proteomes" id="UP000187429"/>
    </source>
</evidence>
<dbReference type="CDD" id="cd00609">
    <property type="entry name" value="AAT_like"/>
    <property type="match status" value="1"/>
</dbReference>
<evidence type="ECO:0000256" key="5">
    <source>
        <dbReference type="ARBA" id="ARBA00022576"/>
    </source>
</evidence>
<keyword evidence="7" id="KW-0663">Pyridoxal phosphate</keyword>
<dbReference type="GO" id="GO:0005829">
    <property type="term" value="C:cytosol"/>
    <property type="evidence" value="ECO:0007669"/>
    <property type="project" value="TreeGrafter"/>
</dbReference>
<keyword evidence="5 10" id="KW-0032">Aminotransferase</keyword>
<gene>
    <name evidence="10" type="ORF">AYI69_g4922</name>
</gene>
<comment type="subunit">
    <text evidence="3">Homodimer.</text>
</comment>
<dbReference type="Pfam" id="PF00155">
    <property type="entry name" value="Aminotran_1_2"/>
    <property type="match status" value="1"/>
</dbReference>
<comment type="cofactor">
    <cofactor evidence="1">
        <name>pyridoxal 5'-phosphate</name>
        <dbReference type="ChEBI" id="CHEBI:597326"/>
    </cofactor>
</comment>
<evidence type="ECO:0000256" key="3">
    <source>
        <dbReference type="ARBA" id="ARBA00011738"/>
    </source>
</evidence>
<keyword evidence="11" id="KW-1185">Reference proteome</keyword>
<dbReference type="FunFam" id="3.40.640.10:FF:000066">
    <property type="entry name" value="Aspartate aminotransferase"/>
    <property type="match status" value="1"/>
</dbReference>
<dbReference type="InterPro" id="IPR015424">
    <property type="entry name" value="PyrdxlP-dep_Trfase"/>
</dbReference>
<dbReference type="InterPro" id="IPR015422">
    <property type="entry name" value="PyrdxlP-dep_Trfase_small"/>
</dbReference>
<accession>A0A1R1Y9H1</accession>
<evidence type="ECO:0000256" key="7">
    <source>
        <dbReference type="ARBA" id="ARBA00022898"/>
    </source>
</evidence>
<keyword evidence="6 10" id="KW-0808">Transferase</keyword>
<evidence type="ECO:0000256" key="8">
    <source>
        <dbReference type="ARBA" id="ARBA00030923"/>
    </source>
</evidence>
<dbReference type="Gene3D" id="3.90.1150.10">
    <property type="entry name" value="Aspartate Aminotransferase, domain 1"/>
    <property type="match status" value="1"/>
</dbReference>
<dbReference type="GO" id="GO:0006532">
    <property type="term" value="P:aspartate biosynthetic process"/>
    <property type="evidence" value="ECO:0007669"/>
    <property type="project" value="TreeGrafter"/>
</dbReference>